<dbReference type="InterPro" id="IPR036390">
    <property type="entry name" value="WH_DNA-bd_sf"/>
</dbReference>
<comment type="caution">
    <text evidence="1">The sequence shown here is derived from an EMBL/GenBank/DDBJ whole genome shotgun (WGS) entry which is preliminary data.</text>
</comment>
<reference evidence="1" key="1">
    <citation type="journal article" date="2014" name="Front. Microbiol.">
        <title>High frequency of phylogenetically diverse reductive dehalogenase-homologous genes in deep subseafloor sedimentary metagenomes.</title>
        <authorList>
            <person name="Kawai M."/>
            <person name="Futagami T."/>
            <person name="Toyoda A."/>
            <person name="Takaki Y."/>
            <person name="Nishi S."/>
            <person name="Hori S."/>
            <person name="Arai W."/>
            <person name="Tsubouchi T."/>
            <person name="Morono Y."/>
            <person name="Uchiyama I."/>
            <person name="Ito T."/>
            <person name="Fujiyama A."/>
            <person name="Inagaki F."/>
            <person name="Takami H."/>
        </authorList>
    </citation>
    <scope>NUCLEOTIDE SEQUENCE</scope>
    <source>
        <strain evidence="1">Expedition CK06-06</strain>
    </source>
</reference>
<dbReference type="EMBL" id="BARV01015906">
    <property type="protein sequence ID" value="GAI20871.1"/>
    <property type="molecule type" value="Genomic_DNA"/>
</dbReference>
<name>X1MS58_9ZZZZ</name>
<proteinExistence type="predicted"/>
<dbReference type="AlphaFoldDB" id="X1MS58"/>
<evidence type="ECO:0008006" key="2">
    <source>
        <dbReference type="Google" id="ProtNLM"/>
    </source>
</evidence>
<gene>
    <name evidence="1" type="ORF">S06H3_27421</name>
</gene>
<evidence type="ECO:0000313" key="1">
    <source>
        <dbReference type="EMBL" id="GAI20871.1"/>
    </source>
</evidence>
<organism evidence="1">
    <name type="scientific">marine sediment metagenome</name>
    <dbReference type="NCBI Taxonomy" id="412755"/>
    <lineage>
        <taxon>unclassified sequences</taxon>
        <taxon>metagenomes</taxon>
        <taxon>ecological metagenomes</taxon>
    </lineage>
</organism>
<protein>
    <recommendedName>
        <fullName evidence="2">HTH iclR-type domain-containing protein</fullName>
    </recommendedName>
</protein>
<dbReference type="SUPFAM" id="SSF46785">
    <property type="entry name" value="Winged helix' DNA-binding domain"/>
    <property type="match status" value="1"/>
</dbReference>
<accession>X1MS58</accession>
<sequence>MMKQIGFKIDEIFDLLGDLKWHTVDEISREISLSKPKIRTVLKLMADLGHIEYGQEKARIIRKTLEWLRATEGDLFTVQSFDSASATRRLARWSRRQGESSSLS</sequence>